<feature type="compositionally biased region" description="Polar residues" evidence="1">
    <location>
        <begin position="187"/>
        <end position="199"/>
    </location>
</feature>
<dbReference type="AlphaFoldDB" id="A0A1R0GQB9"/>
<reference evidence="2 3" key="1">
    <citation type="journal article" date="2016" name="Mol. Biol. Evol.">
        <title>Genome-Wide Survey of Gut Fungi (Harpellales) Reveals the First Horizontally Transferred Ubiquitin Gene from a Mosquito Host.</title>
        <authorList>
            <person name="Wang Y."/>
            <person name="White M.M."/>
            <person name="Kvist S."/>
            <person name="Moncalvo J.M."/>
        </authorList>
    </citation>
    <scope>NUCLEOTIDE SEQUENCE [LARGE SCALE GENOMIC DNA]</scope>
    <source>
        <strain evidence="2 3">ALG-7-W6</strain>
    </source>
</reference>
<evidence type="ECO:0000256" key="1">
    <source>
        <dbReference type="SAM" id="MobiDB-lite"/>
    </source>
</evidence>
<accession>A0A1R0GQB9</accession>
<feature type="region of interest" description="Disordered" evidence="1">
    <location>
        <begin position="1"/>
        <end position="34"/>
    </location>
</feature>
<feature type="compositionally biased region" description="Basic and acidic residues" evidence="1">
    <location>
        <begin position="56"/>
        <end position="73"/>
    </location>
</feature>
<evidence type="ECO:0000313" key="2">
    <source>
        <dbReference type="EMBL" id="OLY79048.1"/>
    </source>
</evidence>
<proteinExistence type="predicted"/>
<organism evidence="2 3">
    <name type="scientific">Smittium mucronatum</name>
    <dbReference type="NCBI Taxonomy" id="133383"/>
    <lineage>
        <taxon>Eukaryota</taxon>
        <taxon>Fungi</taxon>
        <taxon>Fungi incertae sedis</taxon>
        <taxon>Zoopagomycota</taxon>
        <taxon>Kickxellomycotina</taxon>
        <taxon>Harpellomycetes</taxon>
        <taxon>Harpellales</taxon>
        <taxon>Legeriomycetaceae</taxon>
        <taxon>Smittium</taxon>
    </lineage>
</organism>
<protein>
    <submittedName>
        <fullName evidence="2">Uncharacterized protein</fullName>
    </submittedName>
</protein>
<feature type="compositionally biased region" description="Polar residues" evidence="1">
    <location>
        <begin position="25"/>
        <end position="34"/>
    </location>
</feature>
<feature type="region of interest" description="Disordered" evidence="1">
    <location>
        <begin position="48"/>
        <end position="85"/>
    </location>
</feature>
<sequence length="275" mass="30932">MSLVAYSDSDSESDSNLDYPKINHGETNSAFSDSTRSKVIKIKVDLPLSTPLPSDSRSKENSKILKAREDNNSSDKISNALNSILPEPKNSKKSIEIKPANFVPFSVNKNKRSRVEEPVTSFNEDSSSRALNLPLEEVGDIFPINISDINNLVHDPESETSGDFNYNHEPNEDSYYYYEEYQQDQDPTQNEENVLSDSEPNLDPDFIKNLGKSERRNLENIKIKDISQFSQNKEYNPLSGDKKAHISNIPVIPAFSGTVILFNPLSPFLIPFALL</sequence>
<gene>
    <name evidence="2" type="ORF">AYI68_g6892</name>
</gene>
<dbReference type="Proteomes" id="UP000187455">
    <property type="component" value="Unassembled WGS sequence"/>
</dbReference>
<keyword evidence="3" id="KW-1185">Reference proteome</keyword>
<dbReference type="EMBL" id="LSSL01005075">
    <property type="protein sequence ID" value="OLY79048.1"/>
    <property type="molecule type" value="Genomic_DNA"/>
</dbReference>
<comment type="caution">
    <text evidence="2">The sequence shown here is derived from an EMBL/GenBank/DDBJ whole genome shotgun (WGS) entry which is preliminary data.</text>
</comment>
<name>A0A1R0GQB9_9FUNG</name>
<evidence type="ECO:0000313" key="3">
    <source>
        <dbReference type="Proteomes" id="UP000187455"/>
    </source>
</evidence>
<feature type="region of interest" description="Disordered" evidence="1">
    <location>
        <begin position="183"/>
        <end position="203"/>
    </location>
</feature>